<name>A0A1D8IP94_9GAMM</name>
<dbReference type="KEGG" id="aprs:BI364_10135"/>
<dbReference type="AlphaFoldDB" id="A0A1D8IP94"/>
<sequence>MNTEDTIDFVSYRKRPEVRNRVLTRRHERLRKEKPDLAEKHHRLLEAIFEDPEVQKVCEENDI</sequence>
<organism evidence="1 2">
    <name type="scientific">Acidihalobacter yilgarnensis</name>
    <dbReference type="NCBI Taxonomy" id="2819280"/>
    <lineage>
        <taxon>Bacteria</taxon>
        <taxon>Pseudomonadati</taxon>
        <taxon>Pseudomonadota</taxon>
        <taxon>Gammaproteobacteria</taxon>
        <taxon>Chromatiales</taxon>
        <taxon>Ectothiorhodospiraceae</taxon>
        <taxon>Acidihalobacter</taxon>
    </lineage>
</organism>
<accession>A0A1D8IP94</accession>
<dbReference type="RefSeq" id="WP_070078635.1">
    <property type="nucleotide sequence ID" value="NZ_CP017415.1"/>
</dbReference>
<reference evidence="2" key="1">
    <citation type="submission" date="2016-09" db="EMBL/GenBank/DDBJ databases">
        <title>Acidihalobacter prosperus F5.</title>
        <authorList>
            <person name="Khaleque H.N."/>
            <person name="Ramsay J.P."/>
            <person name="Kaksonen A.H."/>
            <person name="Boxall N.J."/>
            <person name="Watkin E.L.J."/>
        </authorList>
    </citation>
    <scope>NUCLEOTIDE SEQUENCE [LARGE SCALE GENOMIC DNA]</scope>
    <source>
        <strain evidence="2">F5</strain>
    </source>
</reference>
<evidence type="ECO:0000313" key="2">
    <source>
        <dbReference type="Proteomes" id="UP000095401"/>
    </source>
</evidence>
<dbReference type="EMBL" id="CP017415">
    <property type="protein sequence ID" value="AOU98271.1"/>
    <property type="molecule type" value="Genomic_DNA"/>
</dbReference>
<gene>
    <name evidence="1" type="ORF">BI364_10135</name>
</gene>
<keyword evidence="2" id="KW-1185">Reference proteome</keyword>
<dbReference type="Proteomes" id="UP000095401">
    <property type="component" value="Chromosome"/>
</dbReference>
<proteinExistence type="predicted"/>
<protein>
    <submittedName>
        <fullName evidence="1">Uncharacterized protein</fullName>
    </submittedName>
</protein>
<evidence type="ECO:0000313" key="1">
    <source>
        <dbReference type="EMBL" id="AOU98271.1"/>
    </source>
</evidence>